<gene>
    <name evidence="6" type="ORF">EFL26_07695</name>
</gene>
<evidence type="ECO:0000313" key="7">
    <source>
        <dbReference type="Proteomes" id="UP000279994"/>
    </source>
</evidence>
<dbReference type="InterPro" id="IPR044878">
    <property type="entry name" value="UbiA_sf"/>
</dbReference>
<feature type="transmembrane region" description="Helical" evidence="5">
    <location>
        <begin position="120"/>
        <end position="137"/>
    </location>
</feature>
<dbReference type="CDD" id="cd13963">
    <property type="entry name" value="PT_UbiA_2"/>
    <property type="match status" value="1"/>
</dbReference>
<evidence type="ECO:0000256" key="5">
    <source>
        <dbReference type="SAM" id="Phobius"/>
    </source>
</evidence>
<dbReference type="InterPro" id="IPR000537">
    <property type="entry name" value="UbiA_prenyltransferase"/>
</dbReference>
<sequence length="297" mass="32110">MAAPASSPPRRPAVGDLVRIVRPRQWTKNLLVLAAPVLSGQLTEPDTLRSAAVAFVVFSVTASGIYCVNDAHDAPQDRLHPLKRLRPVAAGRMSPRTAHVFGAVLVLLGLLGGLAWGRPLFLVVATYAAISLAYCFWLKSEPVIDIAVIASGFLLRAIAGGAAAGIELSQWFLLASSFGSLYMAAGKRYAEIRVADQPESFRPALARYTPDYLRFVWTLSAGVLIMTYGLWAFELKAQHDTVWPVISMAPFVLAVLRYAVDVDAGLAGEPEEIALRDRVLQGLAIAWTICIVLAVYP</sequence>
<feature type="transmembrane region" description="Helical" evidence="5">
    <location>
        <begin position="93"/>
        <end position="114"/>
    </location>
</feature>
<keyword evidence="2 5" id="KW-0812">Transmembrane</keyword>
<organism evidence="6 7">
    <name type="scientific">Nocardioides pocheonensis</name>
    <dbReference type="NCBI Taxonomy" id="661485"/>
    <lineage>
        <taxon>Bacteria</taxon>
        <taxon>Bacillati</taxon>
        <taxon>Actinomycetota</taxon>
        <taxon>Actinomycetes</taxon>
        <taxon>Propionibacteriales</taxon>
        <taxon>Nocardioidaceae</taxon>
        <taxon>Nocardioides</taxon>
    </lineage>
</organism>
<evidence type="ECO:0000256" key="3">
    <source>
        <dbReference type="ARBA" id="ARBA00022989"/>
    </source>
</evidence>
<protein>
    <submittedName>
        <fullName evidence="6">Decaprenyl-phosphate phosphoribosyltransferase</fullName>
        <ecNumber evidence="6">2.4.2.45</ecNumber>
    </submittedName>
</protein>
<dbReference type="RefSeq" id="WP_123222280.1">
    <property type="nucleotide sequence ID" value="NZ_RJSF01000019.1"/>
</dbReference>
<dbReference type="GO" id="GO:0016757">
    <property type="term" value="F:glycosyltransferase activity"/>
    <property type="evidence" value="ECO:0007669"/>
    <property type="project" value="UniProtKB-KW"/>
</dbReference>
<keyword evidence="6" id="KW-0328">Glycosyltransferase</keyword>
<dbReference type="AlphaFoldDB" id="A0A3N0GU87"/>
<dbReference type="GO" id="GO:0016020">
    <property type="term" value="C:membrane"/>
    <property type="evidence" value="ECO:0007669"/>
    <property type="project" value="UniProtKB-SubCell"/>
</dbReference>
<evidence type="ECO:0000256" key="4">
    <source>
        <dbReference type="ARBA" id="ARBA00023136"/>
    </source>
</evidence>
<feature type="transmembrane region" description="Helical" evidence="5">
    <location>
        <begin position="144"/>
        <end position="165"/>
    </location>
</feature>
<accession>A0A3N0GU87</accession>
<keyword evidence="6" id="KW-0808">Transferase</keyword>
<dbReference type="EMBL" id="RJSF01000019">
    <property type="protein sequence ID" value="RNM16027.1"/>
    <property type="molecule type" value="Genomic_DNA"/>
</dbReference>
<comment type="subcellular location">
    <subcellularLocation>
        <location evidence="1">Membrane</location>
        <topology evidence="1">Multi-pass membrane protein</topology>
    </subcellularLocation>
</comment>
<dbReference type="OrthoDB" id="9803632at2"/>
<evidence type="ECO:0000313" key="6">
    <source>
        <dbReference type="EMBL" id="RNM16027.1"/>
    </source>
</evidence>
<feature type="transmembrane region" description="Helical" evidence="5">
    <location>
        <begin position="211"/>
        <end position="230"/>
    </location>
</feature>
<proteinExistence type="predicted"/>
<evidence type="ECO:0000256" key="1">
    <source>
        <dbReference type="ARBA" id="ARBA00004141"/>
    </source>
</evidence>
<feature type="transmembrane region" description="Helical" evidence="5">
    <location>
        <begin position="279"/>
        <end position="296"/>
    </location>
</feature>
<dbReference type="Pfam" id="PF01040">
    <property type="entry name" value="UbiA"/>
    <property type="match status" value="1"/>
</dbReference>
<reference evidence="6 7" key="1">
    <citation type="submission" date="2018-11" db="EMBL/GenBank/DDBJ databases">
        <authorList>
            <person name="Li F."/>
        </authorList>
    </citation>
    <scope>NUCLEOTIDE SEQUENCE [LARGE SCALE GENOMIC DNA]</scope>
    <source>
        <strain evidence="6 7">Gsoil 818</strain>
    </source>
</reference>
<dbReference type="GO" id="GO:0016765">
    <property type="term" value="F:transferase activity, transferring alkyl or aryl (other than methyl) groups"/>
    <property type="evidence" value="ECO:0007669"/>
    <property type="project" value="InterPro"/>
</dbReference>
<feature type="transmembrane region" description="Helical" evidence="5">
    <location>
        <begin position="242"/>
        <end position="259"/>
    </location>
</feature>
<dbReference type="NCBIfam" id="NF008978">
    <property type="entry name" value="PRK12324.1-4"/>
    <property type="match status" value="1"/>
</dbReference>
<keyword evidence="4 5" id="KW-0472">Membrane</keyword>
<comment type="caution">
    <text evidence="6">The sequence shown here is derived from an EMBL/GenBank/DDBJ whole genome shotgun (WGS) entry which is preliminary data.</text>
</comment>
<feature type="transmembrane region" description="Helical" evidence="5">
    <location>
        <begin position="51"/>
        <end position="72"/>
    </location>
</feature>
<keyword evidence="3 5" id="KW-1133">Transmembrane helix</keyword>
<dbReference type="Gene3D" id="1.10.357.140">
    <property type="entry name" value="UbiA prenyltransferase"/>
    <property type="match status" value="1"/>
</dbReference>
<dbReference type="Proteomes" id="UP000279994">
    <property type="component" value="Unassembled WGS sequence"/>
</dbReference>
<keyword evidence="7" id="KW-1185">Reference proteome</keyword>
<dbReference type="EC" id="2.4.2.45" evidence="6"/>
<evidence type="ECO:0000256" key="2">
    <source>
        <dbReference type="ARBA" id="ARBA00022692"/>
    </source>
</evidence>
<name>A0A3N0GU87_9ACTN</name>